<comment type="caution">
    <text evidence="8">The sequence shown here is derived from an EMBL/GenBank/DDBJ whole genome shotgun (WGS) entry which is preliminary data.</text>
</comment>
<dbReference type="InterPro" id="IPR004183">
    <property type="entry name" value="Xdiol_dOase_suB"/>
</dbReference>
<dbReference type="Pfam" id="PF02900">
    <property type="entry name" value="LigB"/>
    <property type="match status" value="1"/>
</dbReference>
<dbReference type="CDD" id="cd07363">
    <property type="entry name" value="45_DOPA_Dioxygenase"/>
    <property type="match status" value="1"/>
</dbReference>
<comment type="similarity">
    <text evidence="2">Belongs to the DODA-type extradiol aromatic ring-opening dioxygenase family.</text>
</comment>
<dbReference type="Proteomes" id="UP000014480">
    <property type="component" value="Unassembled WGS sequence"/>
</dbReference>
<feature type="domain" description="Aldehyde dehydrogenase" evidence="6">
    <location>
        <begin position="195"/>
        <end position="289"/>
    </location>
</feature>
<gene>
    <name evidence="8" type="primary">ALDH3A1</name>
    <name evidence="8" type="ORF">Cob_v004657</name>
</gene>
<feature type="domain" description="Extradiol ring-cleavage dioxygenase class III enzyme subunit B" evidence="7">
    <location>
        <begin position="488"/>
        <end position="691"/>
    </location>
</feature>
<dbReference type="Gene3D" id="3.40.309.10">
    <property type="entry name" value="Aldehyde Dehydrogenase, Chain A, domain 2"/>
    <property type="match status" value="1"/>
</dbReference>
<dbReference type="GO" id="GO:0016702">
    <property type="term" value="F:oxidoreductase activity, acting on single donors with incorporation of molecular oxygen, incorporation of two atoms of oxygen"/>
    <property type="evidence" value="ECO:0007669"/>
    <property type="project" value="UniProtKB-ARBA"/>
</dbReference>
<evidence type="ECO:0000256" key="3">
    <source>
        <dbReference type="ARBA" id="ARBA00022723"/>
    </source>
</evidence>
<keyword evidence="3" id="KW-0479">Metal-binding</keyword>
<sequence>MDPAIENILVTLVDGRAEGIRFRQDNLRSLHNELRIESAALCTAQEKDTGASKKEVEAEFFLALEAVRYFYDSLDFAKELEAEYLVARGKDNIQRRTGAGLVIIRPTTHTRLFSILSPLAAALAAGSVVALELEDTLLSLDNLLRPVLTRALDRNAFCITARITDQHLLGSAVLVDQTGLSKSASHEGHVVSSNAARAVAVVDRTADVEAAARAITAARFSFDGQSPYAPDLVLVNEFVKKEFFEACSKHASLAFARETTVRLTNNNKSNETKKAVQEAEERRLVASFGSNDFKLVDIKNKNTALLTSKISGRFLPIASSSGLVDSIYTHEFERPLLAGYFFASPDAAKYLSQHLPCHVSFVNQIPSHLLIGPAASISQEAAIEFRYSKEMFSVSRPQLVESPSGALATVEQLLSGAGGMTAQNLRTLAVAPLKPTNQPGNSRLGFFEQGFVLGASLIMSVLLPGLAYGTWIAMAVGITEEGPMNPVHLFSHGSTMMLGEESHSATYWKKCGDEALARGVEHVVMMGAHWATNAPGEVLVSAHPTPGKSPVAYVNPEKYHPYKLNPDLDYIPTIQSHLQAAGIPSKTDPTFDWIHDTYLVLIRMFPKACPPTTLISMNDFYDPHFHVAVGAALRPLRVAKHKTLFIGSGGSVHNLFRNNWGPMLRYRDNFAQITPPEAWALDFRQEVIDTFCPAYEEDVPADEAVYGRPILGKKPCGGPLLRRKVTSLMKHPKYREAHATDDHFMATMFVGGLCGGKGDEKMKGELGAEDWELTNMCNSQFTIGTWPDTK</sequence>
<dbReference type="GO" id="GO:0008270">
    <property type="term" value="F:zinc ion binding"/>
    <property type="evidence" value="ECO:0007669"/>
    <property type="project" value="InterPro"/>
</dbReference>
<keyword evidence="4" id="KW-0862">Zinc</keyword>
<protein>
    <submittedName>
        <fullName evidence="8">Aldehyde dehydrogenase, dimeric NADP-preferring</fullName>
    </submittedName>
</protein>
<dbReference type="SUPFAM" id="SSF53720">
    <property type="entry name" value="ALDH-like"/>
    <property type="match status" value="1"/>
</dbReference>
<dbReference type="Gene3D" id="3.40.830.10">
    <property type="entry name" value="LigB-like"/>
    <property type="match status" value="1"/>
</dbReference>
<dbReference type="InterPro" id="IPR014436">
    <property type="entry name" value="Extradiol_dOase_DODA"/>
</dbReference>
<evidence type="ECO:0000259" key="7">
    <source>
        <dbReference type="Pfam" id="PF02900"/>
    </source>
</evidence>
<dbReference type="InterPro" id="IPR015590">
    <property type="entry name" value="Aldehyde_DH_dom"/>
</dbReference>
<dbReference type="InterPro" id="IPR016161">
    <property type="entry name" value="Ald_DH/histidinol_DH"/>
</dbReference>
<dbReference type="InterPro" id="IPR016162">
    <property type="entry name" value="Ald_DH_N"/>
</dbReference>
<dbReference type="Pfam" id="PF00171">
    <property type="entry name" value="Aldedh"/>
    <property type="match status" value="1"/>
</dbReference>
<dbReference type="PANTHER" id="PTHR30096:SF1">
    <property type="entry name" value="AROMATIC RING-OPENING DIOXYGENASE FAMILY PROTEIN (AFU_ORTHOLOGUE AFUA_7G00640)"/>
    <property type="match status" value="1"/>
</dbReference>
<dbReference type="GO" id="GO:0016620">
    <property type="term" value="F:oxidoreductase activity, acting on the aldehyde or oxo group of donors, NAD or NADP as acceptor"/>
    <property type="evidence" value="ECO:0007669"/>
    <property type="project" value="InterPro"/>
</dbReference>
<dbReference type="AlphaFoldDB" id="A0A484FVV1"/>
<keyword evidence="9" id="KW-1185">Reference proteome</keyword>
<organism evidence="8 9">
    <name type="scientific">Colletotrichum orbiculare (strain 104-T / ATCC 96160 / CBS 514.97 / LARS 414 / MAFF 240422)</name>
    <name type="common">Cucumber anthracnose fungus</name>
    <name type="synonym">Colletotrichum lagenarium</name>
    <dbReference type="NCBI Taxonomy" id="1213857"/>
    <lineage>
        <taxon>Eukaryota</taxon>
        <taxon>Fungi</taxon>
        <taxon>Dikarya</taxon>
        <taxon>Ascomycota</taxon>
        <taxon>Pezizomycotina</taxon>
        <taxon>Sordariomycetes</taxon>
        <taxon>Hypocreomycetidae</taxon>
        <taxon>Glomerellales</taxon>
        <taxon>Glomerellaceae</taxon>
        <taxon>Colletotrichum</taxon>
        <taxon>Colletotrichum orbiculare species complex</taxon>
    </lineage>
</organism>
<accession>A0A484FVV1</accession>
<reference evidence="9" key="1">
    <citation type="journal article" date="2013" name="New Phytol.">
        <title>Comparative genomic and transcriptomic analyses reveal the hemibiotrophic stage shift of Colletotrichum fungi.</title>
        <authorList>
            <person name="Gan P."/>
            <person name="Ikeda K."/>
            <person name="Irieda H."/>
            <person name="Narusaka M."/>
            <person name="O'Connell R.J."/>
            <person name="Narusaka Y."/>
            <person name="Takano Y."/>
            <person name="Kubo Y."/>
            <person name="Shirasu K."/>
        </authorList>
    </citation>
    <scope>NUCLEOTIDE SEQUENCE [LARGE SCALE GENOMIC DNA]</scope>
    <source>
        <strain evidence="9">104-T / ATCC 96160 / CBS 514.97 / LARS 414 / MAFF 240422</strain>
    </source>
</reference>
<dbReference type="SUPFAM" id="SSF53213">
    <property type="entry name" value="LigB-like"/>
    <property type="match status" value="1"/>
</dbReference>
<evidence type="ECO:0000256" key="5">
    <source>
        <dbReference type="ARBA" id="ARBA00023002"/>
    </source>
</evidence>
<evidence type="ECO:0000313" key="9">
    <source>
        <dbReference type="Proteomes" id="UP000014480"/>
    </source>
</evidence>
<dbReference type="PANTHER" id="PTHR30096">
    <property type="entry name" value="4,5-DOPA DIOXYGENASE EXTRADIOL-LIKE PROTEIN"/>
    <property type="match status" value="1"/>
</dbReference>
<dbReference type="InterPro" id="IPR016163">
    <property type="entry name" value="Ald_DH_C"/>
</dbReference>
<evidence type="ECO:0000313" key="8">
    <source>
        <dbReference type="EMBL" id="TDZ22609.1"/>
    </source>
</evidence>
<evidence type="ECO:0000256" key="2">
    <source>
        <dbReference type="ARBA" id="ARBA00007581"/>
    </source>
</evidence>
<comment type="cofactor">
    <cofactor evidence="1">
        <name>Zn(2+)</name>
        <dbReference type="ChEBI" id="CHEBI:29105"/>
    </cofactor>
</comment>
<evidence type="ECO:0000256" key="4">
    <source>
        <dbReference type="ARBA" id="ARBA00022833"/>
    </source>
</evidence>
<dbReference type="OrthoDB" id="7396853at2759"/>
<dbReference type="Gene3D" id="3.40.605.10">
    <property type="entry name" value="Aldehyde Dehydrogenase, Chain A, domain 1"/>
    <property type="match status" value="1"/>
</dbReference>
<evidence type="ECO:0000256" key="1">
    <source>
        <dbReference type="ARBA" id="ARBA00001947"/>
    </source>
</evidence>
<proteinExistence type="inferred from homology"/>
<name>A0A484FVV1_COLOR</name>
<dbReference type="STRING" id="1213857.A0A484FVV1"/>
<reference evidence="9" key="2">
    <citation type="journal article" date="2019" name="Mol. Plant Microbe Interact.">
        <title>Genome sequence resources for four phytopathogenic fungi from the Colletotrichum orbiculare species complex.</title>
        <authorList>
            <person name="Gan P."/>
            <person name="Tsushima A."/>
            <person name="Narusaka M."/>
            <person name="Narusaka Y."/>
            <person name="Takano Y."/>
            <person name="Kubo Y."/>
            <person name="Shirasu K."/>
        </authorList>
    </citation>
    <scope>GENOME REANNOTATION</scope>
    <source>
        <strain evidence="9">104-T / ATCC 96160 / CBS 514.97 / LARS 414 / MAFF 240422</strain>
    </source>
</reference>
<evidence type="ECO:0000259" key="6">
    <source>
        <dbReference type="Pfam" id="PF00171"/>
    </source>
</evidence>
<keyword evidence="5" id="KW-0560">Oxidoreductase</keyword>
<dbReference type="EMBL" id="AMCV02000010">
    <property type="protein sequence ID" value="TDZ22609.1"/>
    <property type="molecule type" value="Genomic_DNA"/>
</dbReference>
<dbReference type="GO" id="GO:0008198">
    <property type="term" value="F:ferrous iron binding"/>
    <property type="evidence" value="ECO:0007669"/>
    <property type="project" value="InterPro"/>
</dbReference>